<dbReference type="PROSITE" id="PS52050">
    <property type="entry name" value="WYL"/>
    <property type="match status" value="1"/>
</dbReference>
<keyword evidence="5" id="KW-1185">Reference proteome</keyword>
<organism evidence="4 5">
    <name type="scientific">Paenibacillus contaminans</name>
    <dbReference type="NCBI Taxonomy" id="450362"/>
    <lineage>
        <taxon>Bacteria</taxon>
        <taxon>Bacillati</taxon>
        <taxon>Bacillota</taxon>
        <taxon>Bacilli</taxon>
        <taxon>Bacillales</taxon>
        <taxon>Paenibacillaceae</taxon>
        <taxon>Paenibacillus</taxon>
    </lineage>
</organism>
<dbReference type="Pfam" id="PF08279">
    <property type="entry name" value="HTH_11"/>
    <property type="match status" value="1"/>
</dbReference>
<feature type="domain" description="HTH deoR-type" evidence="3">
    <location>
        <begin position="2"/>
        <end position="57"/>
    </location>
</feature>
<evidence type="ECO:0000313" key="4">
    <source>
        <dbReference type="EMBL" id="RAV12992.1"/>
    </source>
</evidence>
<dbReference type="PANTHER" id="PTHR34580">
    <property type="match status" value="1"/>
</dbReference>
<dbReference type="InterPro" id="IPR036388">
    <property type="entry name" value="WH-like_DNA-bd_sf"/>
</dbReference>
<dbReference type="EMBL" id="QMFB01000031">
    <property type="protein sequence ID" value="RAV12992.1"/>
    <property type="molecule type" value="Genomic_DNA"/>
</dbReference>
<dbReference type="InterPro" id="IPR051534">
    <property type="entry name" value="CBASS_pafABC_assoc_protein"/>
</dbReference>
<dbReference type="InterPro" id="IPR057727">
    <property type="entry name" value="WCX_dom"/>
</dbReference>
<dbReference type="PROSITE" id="PS51000">
    <property type="entry name" value="HTH_DEOR_2"/>
    <property type="match status" value="1"/>
</dbReference>
<keyword evidence="1" id="KW-0805">Transcription regulation</keyword>
<protein>
    <submittedName>
        <fullName evidence="4">YafY family transcriptional regulator</fullName>
    </submittedName>
</protein>
<dbReference type="PANTHER" id="PTHR34580:SF1">
    <property type="entry name" value="PROTEIN PAFC"/>
    <property type="match status" value="1"/>
</dbReference>
<proteinExistence type="predicted"/>
<dbReference type="GO" id="GO:0003700">
    <property type="term" value="F:DNA-binding transcription factor activity"/>
    <property type="evidence" value="ECO:0007669"/>
    <property type="project" value="InterPro"/>
</dbReference>
<evidence type="ECO:0000259" key="3">
    <source>
        <dbReference type="PROSITE" id="PS51000"/>
    </source>
</evidence>
<reference evidence="4 5" key="1">
    <citation type="journal article" date="2009" name="Int. J. Syst. Evol. Microbiol.">
        <title>Paenibacillus contaminans sp. nov., isolated from a contaminated laboratory plate.</title>
        <authorList>
            <person name="Chou J.H."/>
            <person name="Lee J.H."/>
            <person name="Lin M.C."/>
            <person name="Chang P.S."/>
            <person name="Arun A.B."/>
            <person name="Young C.C."/>
            <person name="Chen W.M."/>
        </authorList>
    </citation>
    <scope>NUCLEOTIDE SEQUENCE [LARGE SCALE GENOMIC DNA]</scope>
    <source>
        <strain evidence="4 5">CKOBP-6</strain>
    </source>
</reference>
<dbReference type="InterPro" id="IPR028349">
    <property type="entry name" value="PafC-like"/>
</dbReference>
<dbReference type="Pfam" id="PF13280">
    <property type="entry name" value="WYL"/>
    <property type="match status" value="1"/>
</dbReference>
<dbReference type="OrthoDB" id="9815009at2"/>
<dbReference type="Gene3D" id="1.10.10.10">
    <property type="entry name" value="Winged helix-like DNA-binding domain superfamily/Winged helix DNA-binding domain"/>
    <property type="match status" value="1"/>
</dbReference>
<dbReference type="Pfam" id="PF25583">
    <property type="entry name" value="WCX"/>
    <property type="match status" value="1"/>
</dbReference>
<sequence>MKLDRLLAITMLLLNRKRVSGKELAERFEVSLRTVYRDMEAINQAGIPIVSYDGATGGYEIMEHYRLDRQFLSIGELSSLVTSLKGIQSALGEQEMGGLLEKVGALVARTEKQQTDAASENLLIDINPWRNGNAEKQVFADLRQAVKNNNLVRFGYISSAGEESERILEPMGLALKWFSWYVYGYCRLRKDFRTFRLSRINELRIELETFERRLNPPIPLEHWELRSPKIPVLLQMPPAFRGRLENHIRHIETLENGKLLVHAEFPDESWVANLLLSFGPELKVLEPDPIRSRLRELALGVAANYE</sequence>
<dbReference type="PIRSF" id="PIRSF016838">
    <property type="entry name" value="PafC"/>
    <property type="match status" value="1"/>
</dbReference>
<dbReference type="InterPro" id="IPR036390">
    <property type="entry name" value="WH_DNA-bd_sf"/>
</dbReference>
<evidence type="ECO:0000256" key="1">
    <source>
        <dbReference type="ARBA" id="ARBA00023015"/>
    </source>
</evidence>
<dbReference type="SUPFAM" id="SSF46785">
    <property type="entry name" value="Winged helix' DNA-binding domain"/>
    <property type="match status" value="1"/>
</dbReference>
<dbReference type="InterPro" id="IPR013196">
    <property type="entry name" value="HTH_11"/>
</dbReference>
<evidence type="ECO:0000313" key="5">
    <source>
        <dbReference type="Proteomes" id="UP000250369"/>
    </source>
</evidence>
<comment type="caution">
    <text evidence="4">The sequence shown here is derived from an EMBL/GenBank/DDBJ whole genome shotgun (WGS) entry which is preliminary data.</text>
</comment>
<evidence type="ECO:0000256" key="2">
    <source>
        <dbReference type="ARBA" id="ARBA00023163"/>
    </source>
</evidence>
<dbReference type="RefSeq" id="WP_113035482.1">
    <property type="nucleotide sequence ID" value="NZ_QMFB01000031.1"/>
</dbReference>
<accession>A0A329M0A9</accession>
<gene>
    <name evidence="4" type="ORF">DQG23_33970</name>
</gene>
<dbReference type="InterPro" id="IPR026881">
    <property type="entry name" value="WYL_dom"/>
</dbReference>
<dbReference type="AlphaFoldDB" id="A0A329M0A9"/>
<dbReference type="InterPro" id="IPR001034">
    <property type="entry name" value="DeoR_HTH"/>
</dbReference>
<dbReference type="Proteomes" id="UP000250369">
    <property type="component" value="Unassembled WGS sequence"/>
</dbReference>
<keyword evidence="2" id="KW-0804">Transcription</keyword>
<name>A0A329M0A9_9BACL</name>